<dbReference type="GO" id="GO:0006891">
    <property type="term" value="P:intra-Golgi vesicle-mediated transport"/>
    <property type="evidence" value="ECO:0007669"/>
    <property type="project" value="TreeGrafter"/>
</dbReference>
<dbReference type="OrthoDB" id="397089at2759"/>
<dbReference type="Gene3D" id="1.25.10.10">
    <property type="entry name" value="Leucine-rich Repeat Variant"/>
    <property type="match status" value="1"/>
</dbReference>
<dbReference type="InterPro" id="IPR011989">
    <property type="entry name" value="ARM-like"/>
</dbReference>
<dbReference type="PANTHER" id="PTHR10635:SF0">
    <property type="entry name" value="COATOMER SUBUNIT BETA"/>
    <property type="match status" value="1"/>
</dbReference>
<dbReference type="GeneID" id="34619225"/>
<reference evidence="3" key="1">
    <citation type="submission" date="2025-08" db="UniProtKB">
        <authorList>
            <consortium name="RefSeq"/>
        </authorList>
    </citation>
    <scope>IDENTIFICATION</scope>
</reference>
<dbReference type="Proteomes" id="UP000515125">
    <property type="component" value="Unplaced"/>
</dbReference>
<dbReference type="PANTHER" id="PTHR10635">
    <property type="entry name" value="COATOMER SUBUNIT BETA"/>
    <property type="match status" value="1"/>
</dbReference>
<dbReference type="Pfam" id="PF01602">
    <property type="entry name" value="Adaptin_N"/>
    <property type="match status" value="1"/>
</dbReference>
<sequence>MELGSNCTVFIAGGKGDAPSAADIQKKLESPHDELKAEGMQELITGLVQGERYERLLMPVIRFCIPCSNNRVKKLVLLYLEVVDKCDAQGKLKEEIILICNALRNDLTSPNEFVRGSALRLVAKIRQQKVVEPLLEAIIKNLTHRHSYVRRNAVLCVLALIRHFGLEFVPHALEQVDQLLLMEGDASTRRAAFLLLLHCDTKRALLYIQQQQQQQGADGDEAALLAMGEQMQLAILELVRKVCRLKLPAKAALLRVAVSLLNSASPSVAYEGASCVLAFNPSSAGVRAACGALTHLLLQQTENNIKLIMLDRVADCVTAAKKGNLCDYVVDLMRGLQTNSLEVRGRILSLVGRLVSAETAPQVVGILKKHIAKAGEAEALTTPGSSEYRAMLVQALIHPQVMSSSLGCISDLLGDADARVATSAAQLLRRLAATELSLRDIRSRLPSVCKCGVSLLLPLSWCSTLFLSSAAPAECVFNDLESAHCSLLHASASAATAPEDLAATPAGMQQQPQVQTRTVILADGSYGTESVVQEDTDTSGK</sequence>
<evidence type="ECO:0000259" key="1">
    <source>
        <dbReference type="Pfam" id="PF01602"/>
    </source>
</evidence>
<protein>
    <submittedName>
        <fullName evidence="3">Coatomer subunit beta</fullName>
    </submittedName>
</protein>
<dbReference type="InterPro" id="IPR002553">
    <property type="entry name" value="Clathrin/coatomer_adapt-like_N"/>
</dbReference>
<dbReference type="SUPFAM" id="SSF48371">
    <property type="entry name" value="ARM repeat"/>
    <property type="match status" value="1"/>
</dbReference>
<dbReference type="GO" id="GO:0030126">
    <property type="term" value="C:COPI vesicle coat"/>
    <property type="evidence" value="ECO:0007669"/>
    <property type="project" value="TreeGrafter"/>
</dbReference>
<gene>
    <name evidence="3" type="primary">LOC34619225</name>
</gene>
<accession>A0A6P6S1N6</accession>
<keyword evidence="2" id="KW-1185">Reference proteome</keyword>
<dbReference type="RefSeq" id="XP_026194076.1">
    <property type="nucleotide sequence ID" value="XM_026338291.1"/>
</dbReference>
<dbReference type="AlphaFoldDB" id="A0A6P6S1N6"/>
<dbReference type="InterPro" id="IPR016024">
    <property type="entry name" value="ARM-type_fold"/>
</dbReference>
<dbReference type="InterPro" id="IPR016460">
    <property type="entry name" value="COPB1"/>
</dbReference>
<feature type="non-terminal residue" evidence="3">
    <location>
        <position position="541"/>
    </location>
</feature>
<dbReference type="GO" id="GO:0006888">
    <property type="term" value="P:endoplasmic reticulum to Golgi vesicle-mediated transport"/>
    <property type="evidence" value="ECO:0007669"/>
    <property type="project" value="TreeGrafter"/>
</dbReference>
<dbReference type="GO" id="GO:0006886">
    <property type="term" value="P:intracellular protein transport"/>
    <property type="evidence" value="ECO:0007669"/>
    <property type="project" value="InterPro"/>
</dbReference>
<evidence type="ECO:0000313" key="2">
    <source>
        <dbReference type="Proteomes" id="UP000515125"/>
    </source>
</evidence>
<proteinExistence type="predicted"/>
<name>A0A6P6S1N6_9EIME</name>
<evidence type="ECO:0000313" key="3">
    <source>
        <dbReference type="RefSeq" id="XP_026194076.1"/>
    </source>
</evidence>
<feature type="domain" description="Clathrin/coatomer adaptor adaptin-like N-terminal" evidence="1">
    <location>
        <begin position="22"/>
        <end position="433"/>
    </location>
</feature>
<organism evidence="2 3">
    <name type="scientific">Cyclospora cayetanensis</name>
    <dbReference type="NCBI Taxonomy" id="88456"/>
    <lineage>
        <taxon>Eukaryota</taxon>
        <taxon>Sar</taxon>
        <taxon>Alveolata</taxon>
        <taxon>Apicomplexa</taxon>
        <taxon>Conoidasida</taxon>
        <taxon>Coccidia</taxon>
        <taxon>Eucoccidiorida</taxon>
        <taxon>Eimeriorina</taxon>
        <taxon>Eimeriidae</taxon>
        <taxon>Cyclospora</taxon>
    </lineage>
</organism>